<evidence type="ECO:0000313" key="2">
    <source>
        <dbReference type="Proteomes" id="UP000214588"/>
    </source>
</evidence>
<organism evidence="1 2">
    <name type="scientific">Natranaerobius trueperi</name>
    <dbReference type="NCBI Taxonomy" id="759412"/>
    <lineage>
        <taxon>Bacteria</taxon>
        <taxon>Bacillati</taxon>
        <taxon>Bacillota</taxon>
        <taxon>Clostridia</taxon>
        <taxon>Natranaerobiales</taxon>
        <taxon>Natranaerobiaceae</taxon>
        <taxon>Natranaerobius</taxon>
    </lineage>
</organism>
<dbReference type="OrthoDB" id="9801392at2"/>
<dbReference type="EMBL" id="NIQC01000025">
    <property type="protein sequence ID" value="OWZ83181.1"/>
    <property type="molecule type" value="Genomic_DNA"/>
</dbReference>
<dbReference type="PANTHER" id="PTHR33747:SF1">
    <property type="entry name" value="ADENYLATE CYCLASE-ASSOCIATED CAP C-TERMINAL DOMAIN-CONTAINING PROTEIN"/>
    <property type="match status" value="1"/>
</dbReference>
<dbReference type="InterPro" id="IPR004027">
    <property type="entry name" value="SEC_C_motif"/>
</dbReference>
<evidence type="ECO:0000313" key="1">
    <source>
        <dbReference type="EMBL" id="OWZ83181.1"/>
    </source>
</evidence>
<dbReference type="Proteomes" id="UP000214588">
    <property type="component" value="Unassembled WGS sequence"/>
</dbReference>
<accession>A0A226BWA4</accession>
<proteinExistence type="predicted"/>
<keyword evidence="2" id="KW-1185">Reference proteome</keyword>
<protein>
    <submittedName>
        <fullName evidence="1">Preprotein translocase subunit SecA</fullName>
    </submittedName>
</protein>
<dbReference type="PANTHER" id="PTHR33747">
    <property type="entry name" value="UPF0225 PROTEIN SCO1677"/>
    <property type="match status" value="1"/>
</dbReference>
<dbReference type="Gene3D" id="3.10.450.50">
    <property type="match status" value="1"/>
</dbReference>
<comment type="caution">
    <text evidence="1">The sequence shown here is derived from an EMBL/GenBank/DDBJ whole genome shotgun (WGS) entry which is preliminary data.</text>
</comment>
<dbReference type="Pfam" id="PF02810">
    <property type="entry name" value="SEC-C"/>
    <property type="match status" value="1"/>
</dbReference>
<dbReference type="AlphaFoldDB" id="A0A226BWA4"/>
<name>A0A226BWA4_9FIRM</name>
<gene>
    <name evidence="1" type="ORF">CDO51_10005</name>
</gene>
<reference evidence="1 2" key="1">
    <citation type="submission" date="2017-06" db="EMBL/GenBank/DDBJ databases">
        <title>Draft Genome Sequence of Natranaerobius trueperi halophilic, alkalithermophilic bacteria from soda lakes.</title>
        <authorList>
            <person name="Zhao B."/>
        </authorList>
    </citation>
    <scope>NUCLEOTIDE SEQUENCE [LARGE SCALE GENOMIC DNA]</scope>
    <source>
        <strain evidence="1 2">DSM 18760</strain>
    </source>
</reference>
<sequence length="209" mass="24437">MHNKEQIDIETINEISQEDLQAYGTNFVDIYGDYFVHESILEFNEFQDYLQKSKGKPYYIPSQEELLNYKDDLYFERNKEFEVLLKYLTDNIFEGDRDTAEGVCDDIQGICQHGFSVKQIFNLFNIRNIVFDSEDQVSEIMNLVKDLANNTRLWENNGHTPNELNERIEVPSLRESPKNPNQRTVGKKIGRNEPCPCGSGKKYKKCCLK</sequence>
<dbReference type="SUPFAM" id="SSF103642">
    <property type="entry name" value="Sec-C motif"/>
    <property type="match status" value="1"/>
</dbReference>